<sequence>MKKIIFLIIILFPISYFSQNNKKLVVQDTTLVNLNEYSDDFVLELKYATQDNFLKNKVYDCAACYLRYKTVVQLIKANQEFKKKGYRIKIFDCYRPLSIQKRMWQIVPDPNYVANPERGSIHNRGGAVDLTLVDTLGNEVDMGTVFDHFGKESSHTYTNLSKKVLKNRKWLKEVMQKHHFEPLGSEWWHYSLEGSRQFQLSNLSWKCN</sequence>
<dbReference type="Pfam" id="PF01427">
    <property type="entry name" value="Peptidase_M15"/>
    <property type="match status" value="1"/>
</dbReference>
<feature type="binding site" evidence="9">
    <location>
        <position position="122"/>
    </location>
    <ligand>
        <name>Zn(2+)</name>
        <dbReference type="ChEBI" id="CHEBI:29105"/>
        <note>catalytic</note>
    </ligand>
</feature>
<dbReference type="RefSeq" id="WP_088398711.1">
    <property type="nucleotide sequence ID" value="NZ_JAZGZP010000014.1"/>
</dbReference>
<dbReference type="PANTHER" id="PTHR43126">
    <property type="entry name" value="D-ALANYL-D-ALANINE DIPEPTIDASE"/>
    <property type="match status" value="1"/>
</dbReference>
<evidence type="ECO:0000256" key="5">
    <source>
        <dbReference type="ARBA" id="ARBA00022833"/>
    </source>
</evidence>
<reference evidence="11 12" key="1">
    <citation type="submission" date="2024-02" db="EMBL/GenBank/DDBJ databases">
        <title>Comparative Genomic Analysis of Flavobacterium Species Causing Columnaris Disease of Freshwater Fish in Thailand: Insights into Virulence and Resistance Mechanisms.</title>
        <authorList>
            <person name="Nguyen D."/>
            <person name="Chokmangmeepisarn P."/>
            <person name="Khianchaikhan K."/>
            <person name="Morishita M."/>
            <person name="Bunnoy A."/>
            <person name="Rodkhum C."/>
        </authorList>
    </citation>
    <scope>NUCLEOTIDE SEQUENCE [LARGE SCALE GENOMIC DNA]</scope>
    <source>
        <strain evidence="11 12">CNRT2201</strain>
    </source>
</reference>
<comment type="caution">
    <text evidence="11">The sequence shown here is derived from an EMBL/GenBank/DDBJ whole genome shotgun (WGS) entry which is preliminary data.</text>
</comment>
<comment type="function">
    <text evidence="9 10">Catalyzes hydrolysis of the D-alanyl-D-alanine dipeptide.</text>
</comment>
<evidence type="ECO:0000313" key="11">
    <source>
        <dbReference type="EMBL" id="MFK7001291.1"/>
    </source>
</evidence>
<evidence type="ECO:0000256" key="3">
    <source>
        <dbReference type="ARBA" id="ARBA00022723"/>
    </source>
</evidence>
<evidence type="ECO:0000256" key="9">
    <source>
        <dbReference type="HAMAP-Rule" id="MF_01924"/>
    </source>
</evidence>
<evidence type="ECO:0000256" key="10">
    <source>
        <dbReference type="PIRNR" id="PIRNR026671"/>
    </source>
</evidence>
<dbReference type="Proteomes" id="UP001621706">
    <property type="component" value="Unassembled WGS sequence"/>
</dbReference>
<keyword evidence="7 9" id="KW-0482">Metalloprotease</keyword>
<keyword evidence="4 9" id="KW-0378">Hydrolase</keyword>
<evidence type="ECO:0000256" key="4">
    <source>
        <dbReference type="ARBA" id="ARBA00022801"/>
    </source>
</evidence>
<evidence type="ECO:0000256" key="8">
    <source>
        <dbReference type="ARBA" id="ARBA00023316"/>
    </source>
</evidence>
<accession>A0ABW8PAE7</accession>
<feature type="binding site" evidence="9">
    <location>
        <position position="189"/>
    </location>
    <ligand>
        <name>Zn(2+)</name>
        <dbReference type="ChEBI" id="CHEBI:29105"/>
        <note>catalytic</note>
    </ligand>
</feature>
<dbReference type="CDD" id="cd14840">
    <property type="entry name" value="D-Ala-D-Ala_dipeptidase_Aad"/>
    <property type="match status" value="1"/>
</dbReference>
<dbReference type="HAMAP" id="MF_01924">
    <property type="entry name" value="A_A_dipeptidase"/>
    <property type="match status" value="1"/>
</dbReference>
<keyword evidence="8 10" id="KW-0961">Cell wall biogenesis/degradation</keyword>
<dbReference type="InterPro" id="IPR000755">
    <property type="entry name" value="A_A_dipeptidase"/>
</dbReference>
<dbReference type="EC" id="3.4.13.22" evidence="9 10"/>
<name>A0ABW8PAE7_9FLAO</name>
<dbReference type="Gene3D" id="3.30.1380.10">
    <property type="match status" value="1"/>
</dbReference>
<comment type="cofactor">
    <cofactor evidence="9">
        <name>Zn(2+)</name>
        <dbReference type="ChEBI" id="CHEBI:29105"/>
    </cofactor>
    <text evidence="9">Binds 1 zinc ion per subunit.</text>
</comment>
<feature type="active site" description="Proton donor/acceptor" evidence="9">
    <location>
        <position position="186"/>
    </location>
</feature>
<evidence type="ECO:0000256" key="1">
    <source>
        <dbReference type="ARBA" id="ARBA00001362"/>
    </source>
</evidence>
<proteinExistence type="inferred from homology"/>
<keyword evidence="6 9" id="KW-0224">Dipeptidase</keyword>
<comment type="similarity">
    <text evidence="9 10">Belongs to the peptidase M15D family.</text>
</comment>
<dbReference type="EMBL" id="JAZGZP010000014">
    <property type="protein sequence ID" value="MFK7001291.1"/>
    <property type="molecule type" value="Genomic_DNA"/>
</dbReference>
<protein>
    <recommendedName>
        <fullName evidence="9 10">D-alanyl-D-alanine dipeptidase</fullName>
        <shortName evidence="9 10">D-Ala-D-Ala dipeptidase</shortName>
        <ecNumber evidence="9 10">3.4.13.22</ecNumber>
    </recommendedName>
</protein>
<keyword evidence="3 9" id="KW-0479">Metal-binding</keyword>
<dbReference type="GO" id="GO:0160237">
    <property type="term" value="F:D-Ala-D-Ala dipeptidase activity"/>
    <property type="evidence" value="ECO:0007669"/>
    <property type="project" value="UniProtKB-EC"/>
</dbReference>
<evidence type="ECO:0000256" key="2">
    <source>
        <dbReference type="ARBA" id="ARBA00022670"/>
    </source>
</evidence>
<comment type="catalytic activity">
    <reaction evidence="1 9 10">
        <text>D-alanyl-D-alanine + H2O = 2 D-alanine</text>
        <dbReference type="Rhea" id="RHEA:20661"/>
        <dbReference type="ChEBI" id="CHEBI:15377"/>
        <dbReference type="ChEBI" id="CHEBI:57416"/>
        <dbReference type="ChEBI" id="CHEBI:57822"/>
        <dbReference type="EC" id="3.4.13.22"/>
    </reaction>
</comment>
<dbReference type="PIRSF" id="PIRSF026671">
    <property type="entry name" value="AA_dipeptidase"/>
    <property type="match status" value="1"/>
</dbReference>
<evidence type="ECO:0000256" key="7">
    <source>
        <dbReference type="ARBA" id="ARBA00023049"/>
    </source>
</evidence>
<feature type="site" description="Transition state stabilizer" evidence="9">
    <location>
        <position position="95"/>
    </location>
</feature>
<feature type="binding site" evidence="9">
    <location>
        <position position="129"/>
    </location>
    <ligand>
        <name>Zn(2+)</name>
        <dbReference type="ChEBI" id="CHEBI:29105"/>
        <note>catalytic</note>
    </ligand>
</feature>
<organism evidence="11 12">
    <name type="scientific">Flavobacterium oreochromis</name>
    <dbReference type="NCBI Taxonomy" id="2906078"/>
    <lineage>
        <taxon>Bacteria</taxon>
        <taxon>Pseudomonadati</taxon>
        <taxon>Bacteroidota</taxon>
        <taxon>Flavobacteriia</taxon>
        <taxon>Flavobacteriales</taxon>
        <taxon>Flavobacteriaceae</taxon>
        <taxon>Flavobacterium</taxon>
    </lineage>
</organism>
<keyword evidence="2 9" id="KW-0645">Protease</keyword>
<dbReference type="SUPFAM" id="SSF55166">
    <property type="entry name" value="Hedgehog/DD-peptidase"/>
    <property type="match status" value="1"/>
</dbReference>
<dbReference type="NCBIfam" id="NF007557">
    <property type="entry name" value="PRK10178.1"/>
    <property type="match status" value="1"/>
</dbReference>
<dbReference type="InterPro" id="IPR009045">
    <property type="entry name" value="Zn_M74/Hedgehog-like"/>
</dbReference>
<keyword evidence="5 9" id="KW-0862">Zinc</keyword>
<evidence type="ECO:0000313" key="12">
    <source>
        <dbReference type="Proteomes" id="UP001621706"/>
    </source>
</evidence>
<dbReference type="PANTHER" id="PTHR43126:SF1">
    <property type="entry name" value="D-ALANYL-D-ALANINE DIPEPTIDASE"/>
    <property type="match status" value="1"/>
</dbReference>
<gene>
    <name evidence="11" type="primary">ddpX</name>
    <name evidence="11" type="ORF">V3I07_10330</name>
</gene>
<evidence type="ECO:0000256" key="6">
    <source>
        <dbReference type="ARBA" id="ARBA00022997"/>
    </source>
</evidence>
<keyword evidence="12" id="KW-1185">Reference proteome</keyword>